<sequence length="199" mass="23154">MKHLEDAMKNLQKLTQSLGHFHSDYAEPLKSIGNIQEIFNEDFWEKMVQMTNTIGKNVQSEQVEYEEVVSENDSEREPQERQEDLFDDLYVPYVDVYETNNKVIVACEAPGLERNSMEISLANGRELLIKGQIAKSRYATYVVKKERYFGAFQRKITLPHSVTTEGLKSQYVNGILEFHFFKKARKSASREKVTIHFGY</sequence>
<gene>
    <name evidence="4" type="ORF">NDK47_02265</name>
</gene>
<dbReference type="PANTHER" id="PTHR11527">
    <property type="entry name" value="HEAT-SHOCK PROTEIN 20 FAMILY MEMBER"/>
    <property type="match status" value="1"/>
</dbReference>
<evidence type="ECO:0000256" key="1">
    <source>
        <dbReference type="PROSITE-ProRule" id="PRU00285"/>
    </source>
</evidence>
<dbReference type="InterPro" id="IPR002068">
    <property type="entry name" value="A-crystallin/Hsp20_dom"/>
</dbReference>
<dbReference type="CDD" id="cd06464">
    <property type="entry name" value="ACD_sHsps-like"/>
    <property type="match status" value="1"/>
</dbReference>
<proteinExistence type="inferred from homology"/>
<reference evidence="4" key="1">
    <citation type="submission" date="2022-06" db="EMBL/GenBank/DDBJ databases">
        <title>Genome sequencing of Brevibacillus sp. BB3-R1.</title>
        <authorList>
            <person name="Heo J."/>
            <person name="Lee D."/>
            <person name="Won M."/>
            <person name="Han B.-H."/>
            <person name="Hong S.-B."/>
            <person name="Kwon S.-W."/>
        </authorList>
    </citation>
    <scope>NUCLEOTIDE SEQUENCE</scope>
    <source>
        <strain evidence="4">BB3-R1</strain>
    </source>
</reference>
<dbReference type="SUPFAM" id="SSF49764">
    <property type="entry name" value="HSP20-like chaperones"/>
    <property type="match status" value="1"/>
</dbReference>
<dbReference type="Pfam" id="PF00011">
    <property type="entry name" value="HSP20"/>
    <property type="match status" value="1"/>
</dbReference>
<evidence type="ECO:0000256" key="2">
    <source>
        <dbReference type="RuleBase" id="RU003616"/>
    </source>
</evidence>
<dbReference type="EMBL" id="CP098755">
    <property type="protein sequence ID" value="USG66181.1"/>
    <property type="molecule type" value="Genomic_DNA"/>
</dbReference>
<evidence type="ECO:0000313" key="4">
    <source>
        <dbReference type="EMBL" id="USG66181.1"/>
    </source>
</evidence>
<dbReference type="PROSITE" id="PS01031">
    <property type="entry name" value="SHSP"/>
    <property type="match status" value="1"/>
</dbReference>
<dbReference type="InterPro" id="IPR008978">
    <property type="entry name" value="HSP20-like_chaperone"/>
</dbReference>
<keyword evidence="5" id="KW-1185">Reference proteome</keyword>
<dbReference type="Gene3D" id="2.60.40.790">
    <property type="match status" value="1"/>
</dbReference>
<dbReference type="InterPro" id="IPR031107">
    <property type="entry name" value="Small_HSP"/>
</dbReference>
<dbReference type="RefSeq" id="WP_251873280.1">
    <property type="nucleotide sequence ID" value="NZ_CP098755.1"/>
</dbReference>
<organism evidence="4 5">
    <name type="scientific">Brevibacillus ruminantium</name>
    <dbReference type="NCBI Taxonomy" id="2950604"/>
    <lineage>
        <taxon>Bacteria</taxon>
        <taxon>Bacillati</taxon>
        <taxon>Bacillota</taxon>
        <taxon>Bacilli</taxon>
        <taxon>Bacillales</taxon>
        <taxon>Paenibacillaceae</taxon>
        <taxon>Brevibacillus</taxon>
    </lineage>
</organism>
<accession>A0ABY4WH91</accession>
<feature type="domain" description="SHSP" evidence="3">
    <location>
        <begin position="84"/>
        <end position="198"/>
    </location>
</feature>
<protein>
    <submittedName>
        <fullName evidence="4">Hsp20/alpha crystallin family protein</fullName>
    </submittedName>
</protein>
<name>A0ABY4WH91_9BACL</name>
<dbReference type="Proteomes" id="UP001056500">
    <property type="component" value="Chromosome"/>
</dbReference>
<comment type="similarity">
    <text evidence="1 2">Belongs to the small heat shock protein (HSP20) family.</text>
</comment>
<evidence type="ECO:0000259" key="3">
    <source>
        <dbReference type="PROSITE" id="PS01031"/>
    </source>
</evidence>
<evidence type="ECO:0000313" key="5">
    <source>
        <dbReference type="Proteomes" id="UP001056500"/>
    </source>
</evidence>